<dbReference type="PANTHER" id="PTHR22929:SF0">
    <property type="entry name" value="TRANSCRIPTION FACTOR TFIIIB COMPONENT B'' HOMOLOG"/>
    <property type="match status" value="1"/>
</dbReference>
<evidence type="ECO:0000259" key="2">
    <source>
        <dbReference type="PROSITE" id="PS51293"/>
    </source>
</evidence>
<feature type="compositionally biased region" description="Basic and acidic residues" evidence="1">
    <location>
        <begin position="70"/>
        <end position="81"/>
    </location>
</feature>
<dbReference type="OrthoDB" id="272624at2759"/>
<dbReference type="SMART" id="SM00717">
    <property type="entry name" value="SANT"/>
    <property type="match status" value="1"/>
</dbReference>
<name>A0A0W4ZTJ6_PNEJ7</name>
<feature type="domain" description="SANT" evidence="2">
    <location>
        <begin position="361"/>
        <end position="412"/>
    </location>
</feature>
<gene>
    <name evidence="3" type="ORF">T551_00953</name>
</gene>
<keyword evidence="4" id="KW-1185">Reference proteome</keyword>
<dbReference type="GO" id="GO:0070898">
    <property type="term" value="P:RNA polymerase III preinitiation complex assembly"/>
    <property type="evidence" value="ECO:0007669"/>
    <property type="project" value="TreeGrafter"/>
</dbReference>
<dbReference type="AlphaFoldDB" id="A0A0W4ZTJ6"/>
<dbReference type="InterPro" id="IPR009057">
    <property type="entry name" value="Homeodomain-like_sf"/>
</dbReference>
<evidence type="ECO:0000313" key="4">
    <source>
        <dbReference type="Proteomes" id="UP000053447"/>
    </source>
</evidence>
<organism evidence="3 4">
    <name type="scientific">Pneumocystis jirovecii (strain RU7)</name>
    <name type="common">Human pneumocystis pneumonia agent</name>
    <dbReference type="NCBI Taxonomy" id="1408657"/>
    <lineage>
        <taxon>Eukaryota</taxon>
        <taxon>Fungi</taxon>
        <taxon>Dikarya</taxon>
        <taxon>Ascomycota</taxon>
        <taxon>Taphrinomycotina</taxon>
        <taxon>Pneumocystomycetes</taxon>
        <taxon>Pneumocystaceae</taxon>
        <taxon>Pneumocystis</taxon>
    </lineage>
</organism>
<accession>A0A0W4ZTJ6</accession>
<feature type="region of interest" description="Disordered" evidence="1">
    <location>
        <begin position="167"/>
        <end position="203"/>
    </location>
</feature>
<dbReference type="InterPro" id="IPR039467">
    <property type="entry name" value="TFIIIB_B''_Myb"/>
</dbReference>
<comment type="caution">
    <text evidence="3">The sequence shown here is derived from an EMBL/GenBank/DDBJ whole genome shotgun (WGS) entry which is preliminary data.</text>
</comment>
<dbReference type="EMBL" id="LFWA01000004">
    <property type="protein sequence ID" value="KTW31692.1"/>
    <property type="molecule type" value="Genomic_DNA"/>
</dbReference>
<dbReference type="InterPro" id="IPR001005">
    <property type="entry name" value="SANT/Myb"/>
</dbReference>
<sequence length="474" mass="54923">MNIITASVIKSTLRFTPRVHSKLDSLVVNQQKNQISENSFSLNERLNAKTLDLVEESLEKPSKKNQSKLRKQEDLDNKTEENVSESNKVSNHSFLDSKIKCKTTVKSENIHETILHKNAEKERSPCIVSKRRKPLEKDTEKEMDYCKVLENEENGNSAHSQVELNIMDDSSKKRKPKILESSQAAKQNIKELKKPKRKRSVSPINSEQLTIEPTEVKISDLCKDIRIGRKSVKFNEIRKMEAVKRKMKSKNDKLFSKNDLNKELDCETKNVLASDKNVQKTYLNVHNSKSLMIKNDNTNVTKYHLKGAPQVRVVNGKIVIDENSLQIDRRERDINPNTEIELVEENDLSRKVNSASWGKREKSDRWSKEDTQKFYNALSQWGTDFGLICKMFPNRSQRQIKNKFNSEEKKYPEKIDIAIKSRQPIDIVAYSKATGSNFRSINEIQEELRKAKEDFEESRRISIENAQISLENNK</sequence>
<dbReference type="Gene3D" id="1.10.10.60">
    <property type="entry name" value="Homeodomain-like"/>
    <property type="match status" value="1"/>
</dbReference>
<dbReference type="STRING" id="1408657.A0A0W4ZTJ6"/>
<dbReference type="RefSeq" id="XP_018230384.1">
    <property type="nucleotide sequence ID" value="XM_018373217.1"/>
</dbReference>
<dbReference type="PANTHER" id="PTHR22929">
    <property type="entry name" value="RNA POLYMERASE III TRANSCRIPTION INITIATION FACTOR B"/>
    <property type="match status" value="1"/>
</dbReference>
<reference evidence="4" key="1">
    <citation type="journal article" date="2016" name="Nat. Commun.">
        <title>Genome analysis of three Pneumocystis species reveals adaptation mechanisms to life exclusively in mammalian hosts.</title>
        <authorList>
            <person name="Ma L."/>
            <person name="Chen Z."/>
            <person name="Huang D.W."/>
            <person name="Kutty G."/>
            <person name="Ishihara M."/>
            <person name="Wang H."/>
            <person name="Abouelleil A."/>
            <person name="Bishop L."/>
            <person name="Davey E."/>
            <person name="Deng R."/>
            <person name="Deng X."/>
            <person name="Fan L."/>
            <person name="Fantoni G."/>
            <person name="Fitzgerald M."/>
            <person name="Gogineni E."/>
            <person name="Goldberg J.M."/>
            <person name="Handley G."/>
            <person name="Hu X."/>
            <person name="Huber C."/>
            <person name="Jiao X."/>
            <person name="Jones K."/>
            <person name="Levin J.Z."/>
            <person name="Liu Y."/>
            <person name="Macdonald P."/>
            <person name="Melnikov A."/>
            <person name="Raley C."/>
            <person name="Sassi M."/>
            <person name="Sherman B.T."/>
            <person name="Song X."/>
            <person name="Sykes S."/>
            <person name="Tran B."/>
            <person name="Walsh L."/>
            <person name="Xia Y."/>
            <person name="Yang J."/>
            <person name="Young S."/>
            <person name="Zeng Q."/>
            <person name="Zheng X."/>
            <person name="Stephens R."/>
            <person name="Nusbaum C."/>
            <person name="Birren B.W."/>
            <person name="Azadi P."/>
            <person name="Lempicki R.A."/>
            <person name="Cuomo C.A."/>
            <person name="Kovacs J.A."/>
        </authorList>
    </citation>
    <scope>NUCLEOTIDE SEQUENCE [LARGE SCALE GENOMIC DNA]</scope>
    <source>
        <strain evidence="4">RU7</strain>
    </source>
</reference>
<dbReference type="CDD" id="cd00167">
    <property type="entry name" value="SANT"/>
    <property type="match status" value="1"/>
</dbReference>
<dbReference type="GO" id="GO:0001156">
    <property type="term" value="F:TFIIIC-class transcription factor complex binding"/>
    <property type="evidence" value="ECO:0007669"/>
    <property type="project" value="TreeGrafter"/>
</dbReference>
<dbReference type="SUPFAM" id="SSF46689">
    <property type="entry name" value="Homeodomain-like"/>
    <property type="match status" value="1"/>
</dbReference>
<feature type="region of interest" description="Disordered" evidence="1">
    <location>
        <begin position="57"/>
        <end position="89"/>
    </location>
</feature>
<protein>
    <recommendedName>
        <fullName evidence="2">SANT domain-containing protein</fullName>
    </recommendedName>
</protein>
<dbReference type="GeneID" id="28939472"/>
<dbReference type="GO" id="GO:0000126">
    <property type="term" value="C:transcription factor TFIIIB complex"/>
    <property type="evidence" value="ECO:0007669"/>
    <property type="project" value="TreeGrafter"/>
</dbReference>
<evidence type="ECO:0000256" key="1">
    <source>
        <dbReference type="SAM" id="MobiDB-lite"/>
    </source>
</evidence>
<dbReference type="PROSITE" id="PS51293">
    <property type="entry name" value="SANT"/>
    <property type="match status" value="1"/>
</dbReference>
<dbReference type="Pfam" id="PF15963">
    <property type="entry name" value="Myb_DNA-bind_7"/>
    <property type="match status" value="1"/>
</dbReference>
<evidence type="ECO:0000313" key="3">
    <source>
        <dbReference type="EMBL" id="KTW31692.1"/>
    </source>
</evidence>
<dbReference type="VEuPathDB" id="FungiDB:T551_00953"/>
<proteinExistence type="predicted"/>
<dbReference type="Proteomes" id="UP000053447">
    <property type="component" value="Unassembled WGS sequence"/>
</dbReference>
<dbReference type="InterPro" id="IPR017884">
    <property type="entry name" value="SANT_dom"/>
</dbReference>
<dbReference type="eggNOG" id="KOG2009">
    <property type="taxonomic scope" value="Eukaryota"/>
</dbReference>